<dbReference type="InterPro" id="IPR023996">
    <property type="entry name" value="TonB-dep_OMP_SusC/RagA"/>
</dbReference>
<dbReference type="GO" id="GO:0015344">
    <property type="term" value="F:siderophore uptake transmembrane transporter activity"/>
    <property type="evidence" value="ECO:0007669"/>
    <property type="project" value="TreeGrafter"/>
</dbReference>
<evidence type="ECO:0000256" key="6">
    <source>
        <dbReference type="ARBA" id="ARBA00023136"/>
    </source>
</evidence>
<dbReference type="InterPro" id="IPR012910">
    <property type="entry name" value="Plug_dom"/>
</dbReference>
<dbReference type="PROSITE" id="PS52016">
    <property type="entry name" value="TONB_DEPENDENT_REC_3"/>
    <property type="match status" value="1"/>
</dbReference>
<evidence type="ECO:0000256" key="9">
    <source>
        <dbReference type="SAM" id="SignalP"/>
    </source>
</evidence>
<dbReference type="NCBIfam" id="TIGR04057">
    <property type="entry name" value="SusC_RagA_signa"/>
    <property type="match status" value="1"/>
</dbReference>
<keyword evidence="4 8" id="KW-0812">Transmembrane</keyword>
<name>A0A5C8JJZ8_9BACT</name>
<dbReference type="Proteomes" id="UP000321926">
    <property type="component" value="Unassembled WGS sequence"/>
</dbReference>
<evidence type="ECO:0000313" key="11">
    <source>
        <dbReference type="EMBL" id="TXK37671.1"/>
    </source>
</evidence>
<dbReference type="Pfam" id="PF13715">
    <property type="entry name" value="CarbopepD_reg_2"/>
    <property type="match status" value="1"/>
</dbReference>
<dbReference type="SUPFAM" id="SSF49464">
    <property type="entry name" value="Carboxypeptidase regulatory domain-like"/>
    <property type="match status" value="1"/>
</dbReference>
<dbReference type="NCBIfam" id="TIGR04056">
    <property type="entry name" value="OMP_RagA_SusC"/>
    <property type="match status" value="1"/>
</dbReference>
<accession>A0A5C8JJZ8</accession>
<evidence type="ECO:0000256" key="7">
    <source>
        <dbReference type="ARBA" id="ARBA00023237"/>
    </source>
</evidence>
<evidence type="ECO:0000313" key="12">
    <source>
        <dbReference type="Proteomes" id="UP000321926"/>
    </source>
</evidence>
<evidence type="ECO:0000256" key="5">
    <source>
        <dbReference type="ARBA" id="ARBA00022729"/>
    </source>
</evidence>
<dbReference type="InterPro" id="IPR008969">
    <property type="entry name" value="CarboxyPept-like_regulatory"/>
</dbReference>
<feature type="signal peptide" evidence="9">
    <location>
        <begin position="1"/>
        <end position="22"/>
    </location>
</feature>
<feature type="domain" description="TonB-dependent receptor plug" evidence="10">
    <location>
        <begin position="116"/>
        <end position="246"/>
    </location>
</feature>
<dbReference type="Pfam" id="PF07715">
    <property type="entry name" value="Plug"/>
    <property type="match status" value="1"/>
</dbReference>
<dbReference type="PANTHER" id="PTHR30069">
    <property type="entry name" value="TONB-DEPENDENT OUTER MEMBRANE RECEPTOR"/>
    <property type="match status" value="1"/>
</dbReference>
<keyword evidence="7 8" id="KW-0998">Cell outer membrane</keyword>
<keyword evidence="3 8" id="KW-1134">Transmembrane beta strand</keyword>
<dbReference type="Gene3D" id="2.40.170.20">
    <property type="entry name" value="TonB-dependent receptor, beta-barrel domain"/>
    <property type="match status" value="1"/>
</dbReference>
<gene>
    <name evidence="11" type="ORF">FVR03_15030</name>
</gene>
<dbReference type="GO" id="GO:0009279">
    <property type="term" value="C:cell outer membrane"/>
    <property type="evidence" value="ECO:0007669"/>
    <property type="project" value="UniProtKB-SubCell"/>
</dbReference>
<keyword evidence="5 9" id="KW-0732">Signal</keyword>
<comment type="subcellular location">
    <subcellularLocation>
        <location evidence="1 8">Cell outer membrane</location>
        <topology evidence="1 8">Multi-pass membrane protein</topology>
    </subcellularLocation>
</comment>
<keyword evidence="6 8" id="KW-0472">Membrane</keyword>
<dbReference type="Gene3D" id="2.170.130.10">
    <property type="entry name" value="TonB-dependent receptor, plug domain"/>
    <property type="match status" value="1"/>
</dbReference>
<dbReference type="EMBL" id="VRTY01000058">
    <property type="protein sequence ID" value="TXK37671.1"/>
    <property type="molecule type" value="Genomic_DNA"/>
</dbReference>
<feature type="chain" id="PRO_5022898936" evidence="9">
    <location>
        <begin position="23"/>
        <end position="1110"/>
    </location>
</feature>
<evidence type="ECO:0000256" key="3">
    <source>
        <dbReference type="ARBA" id="ARBA00022452"/>
    </source>
</evidence>
<dbReference type="InterPro" id="IPR036942">
    <property type="entry name" value="Beta-barrel_TonB_sf"/>
</dbReference>
<reference evidence="11 12" key="1">
    <citation type="submission" date="2019-08" db="EMBL/GenBank/DDBJ databases">
        <authorList>
            <person name="Shi S."/>
        </authorList>
    </citation>
    <scope>NUCLEOTIDE SEQUENCE [LARGE SCALE GENOMIC DNA]</scope>
    <source>
        <strain evidence="11 12">GY10130</strain>
    </source>
</reference>
<evidence type="ECO:0000256" key="2">
    <source>
        <dbReference type="ARBA" id="ARBA00022448"/>
    </source>
</evidence>
<protein>
    <submittedName>
        <fullName evidence="11">SusC/RagA family TonB-linked outer membrane protein</fullName>
    </submittedName>
</protein>
<dbReference type="InterPro" id="IPR023997">
    <property type="entry name" value="TonB-dep_OMP_SusC/RagA_CS"/>
</dbReference>
<dbReference type="OrthoDB" id="9768177at2"/>
<dbReference type="AlphaFoldDB" id="A0A5C8JJZ8"/>
<comment type="caution">
    <text evidence="11">The sequence shown here is derived from an EMBL/GenBank/DDBJ whole genome shotgun (WGS) entry which is preliminary data.</text>
</comment>
<keyword evidence="12" id="KW-1185">Reference proteome</keyword>
<proteinExistence type="inferred from homology"/>
<evidence type="ECO:0000256" key="1">
    <source>
        <dbReference type="ARBA" id="ARBA00004571"/>
    </source>
</evidence>
<dbReference type="Gene3D" id="2.60.40.1120">
    <property type="entry name" value="Carboxypeptidase-like, regulatory domain"/>
    <property type="match status" value="1"/>
</dbReference>
<evidence type="ECO:0000256" key="4">
    <source>
        <dbReference type="ARBA" id="ARBA00022692"/>
    </source>
</evidence>
<dbReference type="PANTHER" id="PTHR30069:SF29">
    <property type="entry name" value="HEMOGLOBIN AND HEMOGLOBIN-HAPTOGLOBIN-BINDING PROTEIN 1-RELATED"/>
    <property type="match status" value="1"/>
</dbReference>
<dbReference type="SUPFAM" id="SSF56935">
    <property type="entry name" value="Porins"/>
    <property type="match status" value="1"/>
</dbReference>
<evidence type="ECO:0000256" key="8">
    <source>
        <dbReference type="PROSITE-ProRule" id="PRU01360"/>
    </source>
</evidence>
<dbReference type="GO" id="GO:0044718">
    <property type="term" value="P:siderophore transmembrane transport"/>
    <property type="evidence" value="ECO:0007669"/>
    <property type="project" value="TreeGrafter"/>
</dbReference>
<organism evidence="11 12">
    <name type="scientific">Pontibacter qinzhouensis</name>
    <dbReference type="NCBI Taxonomy" id="2603253"/>
    <lineage>
        <taxon>Bacteria</taxon>
        <taxon>Pseudomonadati</taxon>
        <taxon>Bacteroidota</taxon>
        <taxon>Cytophagia</taxon>
        <taxon>Cytophagales</taxon>
        <taxon>Hymenobacteraceae</taxon>
        <taxon>Pontibacter</taxon>
    </lineage>
</organism>
<dbReference type="InterPro" id="IPR037066">
    <property type="entry name" value="Plug_dom_sf"/>
</dbReference>
<comment type="similarity">
    <text evidence="8">Belongs to the TonB-dependent receptor family.</text>
</comment>
<keyword evidence="2 8" id="KW-0813">Transport</keyword>
<dbReference type="InterPro" id="IPR039426">
    <property type="entry name" value="TonB-dep_rcpt-like"/>
</dbReference>
<dbReference type="RefSeq" id="WP_147922581.1">
    <property type="nucleotide sequence ID" value="NZ_VRTY01000058.1"/>
</dbReference>
<evidence type="ECO:0000259" key="10">
    <source>
        <dbReference type="Pfam" id="PF07715"/>
    </source>
</evidence>
<sequence length="1110" mass="122546">MRKYITLLFSVLLVFSFQVAWAQQVISGKVTDEKQQPLPGVTVLLKGTTTGTSTDIDGAYSLQVPNGSGTLVFSFIGFITKEVPVSNRAIIDVNLVSDSKNLNEVVVTALGISKDQRALGYATSTVSAQEITQAGNTNFASALYGKAAGVKITTAPGGATSGVNVQIRGINSLSFNTQPLYVVDGVLIRNNNERGASGNNNGGYWDDQRIRGNGILDINPSDIESLTVLKGASATALYGSDAASGVIVITTKKGSSRQGLGVDVNYTYNVENVAFTPKYQNIYGPGYDRATNASVGATPEGWIPVDSNGDGTPDGIRPNFRSWAQFGPRMEGQEVYWWDGTRRNYTAQPDNYKEFYQTGFNSIINAALSNQTDKATYRLSYTRNDYEGVQRGGSMTRNTFNLNSTLKITDKLTADVVANYVNSYVKNRPMQINRLTASYDGFLGRSEDMSVWLNKYQTSEGYKYVLPTQSERNPQEALAYNVRPEILNFLWGQLRNREEEFEDRIITSATLNYEIGKGFRLRGRVGNDYTSRSIESFQYNEYPVAFNQSNSTGYYGTSKGRYATFYGDALLSYSKDITEDFEFTVNGGFQGRTENYRDQSSGTRDGLTTANWFSLNNSFNLPNTSASRADVIKYAYLGTMSFNYKDYLFIEGTGRQEYTSTLPSSNNSYFYPSVNAGFVFTDAISLPQFLSYGKLRASYGVVGNAPPYYQANVTYSQTPLQTINGPVPSLSSNSIYGNESLVAENKYEKEFGLDTKILNGLIGVDLSYYTSRVKNQILPLSLPTSVGATSRISNIGEIRSNGWELALNAEPITSGTINWTTRFNFAINRSKVHSLTDGLDELVFYDAEQSAVRVVARVGETIGDIYVFPRATDANGNHIIGSNGLYVIDKTRYEKAGNILPKVVGGFSNTVSFKNFSLDFLVDYRIGGQIVSTPLKYAYGAGMFENTMQYRDEANGGLPYYVDGTTKVLLPSHNATAPNGSTVYHDGVLLEGVTAEGETNTTVVEAAYYYMNTFYWGADAWNAKGSVYDNSYIKMRELVLGYNLPQNFAQKMKFQNLRVSLVGRNLFYFWRTLENLDPEAPIGSQWYRQGIDEGSSAATRSIGFQINASF</sequence>